<proteinExistence type="predicted"/>
<gene>
    <name evidence="2" type="ORF">MPL3356_310042</name>
</gene>
<reference evidence="3" key="1">
    <citation type="submission" date="2014-08" db="EMBL/GenBank/DDBJ databases">
        <authorList>
            <person name="Moulin L."/>
        </authorList>
    </citation>
    <scope>NUCLEOTIDE SEQUENCE [LARGE SCALE GENOMIC DNA]</scope>
</reference>
<feature type="region of interest" description="Disordered" evidence="1">
    <location>
        <begin position="1"/>
        <end position="33"/>
    </location>
</feature>
<accession>A0A090E0B2</accession>
<dbReference type="AlphaFoldDB" id="A0A090E0B2"/>
<feature type="compositionally biased region" description="Basic and acidic residues" evidence="1">
    <location>
        <begin position="22"/>
        <end position="32"/>
    </location>
</feature>
<organism evidence="2 3">
    <name type="scientific">Mesorhizobium plurifarium</name>
    <dbReference type="NCBI Taxonomy" id="69974"/>
    <lineage>
        <taxon>Bacteria</taxon>
        <taxon>Pseudomonadati</taxon>
        <taxon>Pseudomonadota</taxon>
        <taxon>Alphaproteobacteria</taxon>
        <taxon>Hyphomicrobiales</taxon>
        <taxon>Phyllobacteriaceae</taxon>
        <taxon>Mesorhizobium</taxon>
    </lineage>
</organism>
<evidence type="ECO:0000256" key="1">
    <source>
        <dbReference type="SAM" id="MobiDB-lite"/>
    </source>
</evidence>
<dbReference type="EMBL" id="CCMZ01000025">
    <property type="protein sequence ID" value="CDX20215.1"/>
    <property type="molecule type" value="Genomic_DNA"/>
</dbReference>
<protein>
    <submittedName>
        <fullName evidence="2">Uncharacterized protein</fullName>
    </submittedName>
</protein>
<dbReference type="Proteomes" id="UP000045285">
    <property type="component" value="Unassembled WGS sequence"/>
</dbReference>
<keyword evidence="3" id="KW-1185">Reference proteome</keyword>
<evidence type="ECO:0000313" key="3">
    <source>
        <dbReference type="Proteomes" id="UP000045285"/>
    </source>
</evidence>
<evidence type="ECO:0000313" key="2">
    <source>
        <dbReference type="EMBL" id="CDX20215.1"/>
    </source>
</evidence>
<sequence length="90" mass="10222">MAHFSIGLTEHRHRQSGAVRPSGDRRGRRQDNVRPSFLVCISPHPPERIPFVRWRQAEVEIDWRAHLDPCARSVVSTITSGTPLEQSLTA</sequence>
<name>A0A090E0B2_MESPL</name>